<dbReference type="Pfam" id="PF05954">
    <property type="entry name" value="Phage_GPD"/>
    <property type="match status" value="1"/>
</dbReference>
<dbReference type="Proteomes" id="UP000223913">
    <property type="component" value="Unassembled WGS sequence"/>
</dbReference>
<gene>
    <name evidence="2" type="ORF">CRP01_18980</name>
</gene>
<feature type="domain" description="Gp5/Type VI secretion system Vgr protein OB-fold" evidence="1">
    <location>
        <begin position="375"/>
        <end position="448"/>
    </location>
</feature>
<dbReference type="Gene3D" id="3.55.50.10">
    <property type="entry name" value="Baseplate protein-like domains"/>
    <property type="match status" value="1"/>
</dbReference>
<dbReference type="Gene3D" id="2.40.50.230">
    <property type="entry name" value="Gp5 N-terminal domain"/>
    <property type="match status" value="1"/>
</dbReference>
<dbReference type="SUPFAM" id="SSF69279">
    <property type="entry name" value="Phage tail proteins"/>
    <property type="match status" value="1"/>
</dbReference>
<evidence type="ECO:0000259" key="1">
    <source>
        <dbReference type="Pfam" id="PF04717"/>
    </source>
</evidence>
<accession>A0A2D0N9E7</accession>
<dbReference type="SUPFAM" id="SSF69349">
    <property type="entry name" value="Phage fibre proteins"/>
    <property type="match status" value="1"/>
</dbReference>
<dbReference type="Pfam" id="PF04717">
    <property type="entry name" value="Phage_base_V"/>
    <property type="match status" value="1"/>
</dbReference>
<comment type="caution">
    <text evidence="2">The sequence shown here is derived from an EMBL/GenBank/DDBJ whole genome shotgun (WGS) entry which is preliminary data.</text>
</comment>
<evidence type="ECO:0000313" key="3">
    <source>
        <dbReference type="Proteomes" id="UP000223913"/>
    </source>
</evidence>
<sequence>MSTKKVIAEITIDGQTLSYDHLNLKQSYDTHHIFRISIDTKPRKGLLLQKAKDYIGKFVRIELKETDFSLSVPQLTKTNLFLGMVTGLSLERRGRSGDTLLIVGEGLSKLMDEGDHVASFCDKGLKEIINSIFDQYTGSAIKECQAAAVDPAYTDAIPYLVQYKESNYEFFCRLGNKFGAWFFYNGDQFVFGKLPEGEETTLFLNNNLNDFNLSAKIQAIDFNLKGYDYVNQKFPEAPAAFSGAMSKLTKLAYDASKEEAYKGTVKTQFPVTPSLEEKQLKYLAQKRTANAVNEMVILGGSSLESKLRIGNKIAIKDNTLEDGEDYGKFIITAIEHEISETGENYVNTFEAVPEELEFPPLNEFVIEPHCEAQAASVFKLDDDKKLGRVKVKFNWQKEKDEKMPWIKVISSSTGGKKGAAFTPEIDDFVWVEFEQDNPDFPYVTGGFYHGAAKPEFFDPENKSKAIKTRSGNLIFFSDDGGKETVKISNPDGKNEIILTLDGSPTITIKSDKTVNISAGSSVSISADSSISLSSASIVIDGSEKVEINSPSITATAADGTISMNSKDINVNSDSSATIDSQGSVTVKSVSDTNVSGKTINLNS</sequence>
<keyword evidence="3" id="KW-1185">Reference proteome</keyword>
<name>A0A2D0N9E7_FLAN2</name>
<protein>
    <recommendedName>
        <fullName evidence="1">Gp5/Type VI secretion system Vgr protein OB-fold domain-containing protein</fullName>
    </recommendedName>
</protein>
<reference evidence="2 3" key="1">
    <citation type="submission" date="2017-10" db="EMBL/GenBank/DDBJ databases">
        <title>The draft genome sequence of Lewinella nigricans NBRC 102662.</title>
        <authorList>
            <person name="Wang K."/>
        </authorList>
    </citation>
    <scope>NUCLEOTIDE SEQUENCE [LARGE SCALE GENOMIC DNA]</scope>
    <source>
        <strain evidence="2 3">NBRC 102662</strain>
    </source>
</reference>
<dbReference type="InterPro" id="IPR006531">
    <property type="entry name" value="Gp5/Vgr_OB"/>
</dbReference>
<proteinExistence type="predicted"/>
<organism evidence="2 3">
    <name type="scientific">Flavilitoribacter nigricans (strain ATCC 23147 / DSM 23189 / NBRC 102662 / NCIMB 1420 / SS-2)</name>
    <name type="common">Lewinella nigricans</name>
    <dbReference type="NCBI Taxonomy" id="1122177"/>
    <lineage>
        <taxon>Bacteria</taxon>
        <taxon>Pseudomonadati</taxon>
        <taxon>Bacteroidota</taxon>
        <taxon>Saprospiria</taxon>
        <taxon>Saprospirales</taxon>
        <taxon>Lewinellaceae</taxon>
        <taxon>Flavilitoribacter</taxon>
    </lineage>
</organism>
<dbReference type="SUPFAM" id="SSF69255">
    <property type="entry name" value="gp5 N-terminal domain-like"/>
    <property type="match status" value="1"/>
</dbReference>
<dbReference type="AlphaFoldDB" id="A0A2D0N9E7"/>
<dbReference type="InterPro" id="IPR037026">
    <property type="entry name" value="Vgr_OB-fold_dom_sf"/>
</dbReference>
<dbReference type="EMBL" id="PDUD01000023">
    <property type="protein sequence ID" value="PHN05107.1"/>
    <property type="molecule type" value="Genomic_DNA"/>
</dbReference>
<dbReference type="OrthoDB" id="727155at2"/>
<evidence type="ECO:0000313" key="2">
    <source>
        <dbReference type="EMBL" id="PHN05107.1"/>
    </source>
</evidence>
<dbReference type="RefSeq" id="WP_099151654.1">
    <property type="nucleotide sequence ID" value="NZ_PDUD01000023.1"/>
</dbReference>